<dbReference type="PATRIC" id="fig|1423750.3.peg.1526"/>
<dbReference type="Proteomes" id="UP000051451">
    <property type="component" value="Unassembled WGS sequence"/>
</dbReference>
<dbReference type="EMBL" id="AZGB01000018">
    <property type="protein sequence ID" value="KRM05777.1"/>
    <property type="molecule type" value="Genomic_DNA"/>
</dbReference>
<protein>
    <submittedName>
        <fullName evidence="1">Uncharacterized protein</fullName>
    </submittedName>
</protein>
<dbReference type="AlphaFoldDB" id="A0A0R1VJL5"/>
<keyword evidence="2" id="KW-1185">Reference proteome</keyword>
<organism evidence="1 2">
    <name type="scientific">Liquorilactobacillus ghanensis DSM 18630</name>
    <dbReference type="NCBI Taxonomy" id="1423750"/>
    <lineage>
        <taxon>Bacteria</taxon>
        <taxon>Bacillati</taxon>
        <taxon>Bacillota</taxon>
        <taxon>Bacilli</taxon>
        <taxon>Lactobacillales</taxon>
        <taxon>Lactobacillaceae</taxon>
        <taxon>Liquorilactobacillus</taxon>
    </lineage>
</organism>
<accession>A0A0R1VJL5</accession>
<name>A0A0R1VJL5_9LACO</name>
<reference evidence="1 2" key="1">
    <citation type="journal article" date="2015" name="Genome Announc.">
        <title>Expanding the biotechnology potential of lactobacilli through comparative genomics of 213 strains and associated genera.</title>
        <authorList>
            <person name="Sun Z."/>
            <person name="Harris H.M."/>
            <person name="McCann A."/>
            <person name="Guo C."/>
            <person name="Argimon S."/>
            <person name="Zhang W."/>
            <person name="Yang X."/>
            <person name="Jeffery I.B."/>
            <person name="Cooney J.C."/>
            <person name="Kagawa T.F."/>
            <person name="Liu W."/>
            <person name="Song Y."/>
            <person name="Salvetti E."/>
            <person name="Wrobel A."/>
            <person name="Rasinkangas P."/>
            <person name="Parkhill J."/>
            <person name="Rea M.C."/>
            <person name="O'Sullivan O."/>
            <person name="Ritari J."/>
            <person name="Douillard F.P."/>
            <person name="Paul Ross R."/>
            <person name="Yang R."/>
            <person name="Briner A.E."/>
            <person name="Felis G.E."/>
            <person name="de Vos W.M."/>
            <person name="Barrangou R."/>
            <person name="Klaenhammer T.R."/>
            <person name="Caufield P.W."/>
            <person name="Cui Y."/>
            <person name="Zhang H."/>
            <person name="O'Toole P.W."/>
        </authorList>
    </citation>
    <scope>NUCLEOTIDE SEQUENCE [LARGE SCALE GENOMIC DNA]</scope>
    <source>
        <strain evidence="1 2">DSM 18630</strain>
    </source>
</reference>
<dbReference type="STRING" id="1423750.FC89_GL001487"/>
<proteinExistence type="predicted"/>
<gene>
    <name evidence="1" type="ORF">FC89_GL001487</name>
</gene>
<evidence type="ECO:0000313" key="1">
    <source>
        <dbReference type="EMBL" id="KRM05777.1"/>
    </source>
</evidence>
<evidence type="ECO:0000313" key="2">
    <source>
        <dbReference type="Proteomes" id="UP000051451"/>
    </source>
</evidence>
<sequence length="51" mass="5729">MQEREIVKLTNSLKTLSLKGHLSDDGRILLKKLNKGGWIGGLIYNMNLFGN</sequence>
<comment type="caution">
    <text evidence="1">The sequence shown here is derived from an EMBL/GenBank/DDBJ whole genome shotgun (WGS) entry which is preliminary data.</text>
</comment>